<evidence type="ECO:0000313" key="3">
    <source>
        <dbReference type="EMBL" id="BCE17747.1"/>
    </source>
</evidence>
<dbReference type="PANTHER" id="PTHR42928:SF5">
    <property type="entry name" value="BLR1237 PROTEIN"/>
    <property type="match status" value="1"/>
</dbReference>
<sequence length="319" mass="34096">MRTTHLALGLLTTIALSFTALPGNAQSWPTQVVKIITPFPPGSGGDVTARPFAEKLAERWGKPVIVENRPGADGIIAATAVLNSNDGHTLLYTNGGPLTSNLLAHAGSLPYNPDDLLPVAAAAEVYVAIGVPASLATSSLSEFVAQARLRRGQFNWSGTPGSLDYLVPGFLKNAGIDLPRVPYREVSMAMQDLSQDRLQFYAAALATQLPMAQTGKIKIIAITNSQRSPFLPDVPTARESGFPELEYEAFLGFFAPRGMSAELRERIGVDLQAIGAEADLAGRFNAIGMRVRVTSPAELQKIVMNERAALARYTQAAPR</sequence>
<proteinExistence type="inferred from homology"/>
<dbReference type="AlphaFoldDB" id="A0A809WR42"/>
<dbReference type="EMBL" id="AP023091">
    <property type="protein sequence ID" value="BCE17747.1"/>
    <property type="molecule type" value="Genomic_DNA"/>
</dbReference>
<accession>A0A809WR42</accession>
<evidence type="ECO:0000256" key="1">
    <source>
        <dbReference type="ARBA" id="ARBA00006987"/>
    </source>
</evidence>
<keyword evidence="2" id="KW-0732">Signal</keyword>
<dbReference type="InterPro" id="IPR005064">
    <property type="entry name" value="BUG"/>
</dbReference>
<comment type="similarity">
    <text evidence="1">Belongs to the UPF0065 (bug) family.</text>
</comment>
<gene>
    <name evidence="3" type="ORF">XF1B_04280</name>
</gene>
<dbReference type="PANTHER" id="PTHR42928">
    <property type="entry name" value="TRICARBOXYLATE-BINDING PROTEIN"/>
    <property type="match status" value="1"/>
</dbReference>
<protein>
    <submittedName>
        <fullName evidence="3">ABC transporter substrate-binding protein</fullName>
    </submittedName>
</protein>
<evidence type="ECO:0000256" key="2">
    <source>
        <dbReference type="SAM" id="SignalP"/>
    </source>
</evidence>
<dbReference type="Pfam" id="PF03401">
    <property type="entry name" value="TctC"/>
    <property type="match status" value="1"/>
</dbReference>
<dbReference type="PIRSF" id="PIRSF017082">
    <property type="entry name" value="YflP"/>
    <property type="match status" value="1"/>
</dbReference>
<organism evidence="3">
    <name type="scientific">Bradyrhizobium diazoefficiens</name>
    <dbReference type="NCBI Taxonomy" id="1355477"/>
    <lineage>
        <taxon>Bacteria</taxon>
        <taxon>Pseudomonadati</taxon>
        <taxon>Pseudomonadota</taxon>
        <taxon>Alphaproteobacteria</taxon>
        <taxon>Hyphomicrobiales</taxon>
        <taxon>Nitrobacteraceae</taxon>
        <taxon>Bradyrhizobium</taxon>
    </lineage>
</organism>
<dbReference type="InterPro" id="IPR042100">
    <property type="entry name" value="Bug_dom1"/>
</dbReference>
<dbReference type="Gene3D" id="3.40.190.10">
    <property type="entry name" value="Periplasmic binding protein-like II"/>
    <property type="match status" value="1"/>
</dbReference>
<dbReference type="Gene3D" id="3.40.190.150">
    <property type="entry name" value="Bordetella uptake gene, domain 1"/>
    <property type="match status" value="1"/>
</dbReference>
<dbReference type="CDD" id="cd07012">
    <property type="entry name" value="PBP2_Bug_TTT"/>
    <property type="match status" value="1"/>
</dbReference>
<name>A0A809WR42_9BRAD</name>
<reference evidence="3" key="1">
    <citation type="submission" date="2020-05" db="EMBL/GenBank/DDBJ databases">
        <title>Complete genome sequence of Bradyrhizobium diazoefficiens XF1 isolated from soybean nodule.</title>
        <authorList>
            <person name="Noda R."/>
            <person name="Kakizaki K."/>
            <person name="Minamisawa K."/>
        </authorList>
    </citation>
    <scope>NUCLEOTIDE SEQUENCE</scope>
    <source>
        <strain evidence="3">XF1</strain>
    </source>
</reference>
<feature type="chain" id="PRO_5032338393" evidence="2">
    <location>
        <begin position="26"/>
        <end position="319"/>
    </location>
</feature>
<feature type="signal peptide" evidence="2">
    <location>
        <begin position="1"/>
        <end position="25"/>
    </location>
</feature>